<dbReference type="PANTHER" id="PTHR24305:SF210">
    <property type="entry name" value="CYTOCHROME P450 MONOOXYGENASE ASQL-RELATED"/>
    <property type="match status" value="1"/>
</dbReference>
<dbReference type="Gene3D" id="1.10.630.10">
    <property type="entry name" value="Cytochrome P450"/>
    <property type="match status" value="1"/>
</dbReference>
<reference evidence="10" key="1">
    <citation type="submission" date="2022-12" db="EMBL/GenBank/DDBJ databases">
        <authorList>
            <person name="Petersen C."/>
        </authorList>
    </citation>
    <scope>NUCLEOTIDE SEQUENCE</scope>
    <source>
        <strain evidence="10">IBT 29677</strain>
    </source>
</reference>
<keyword evidence="3 8" id="KW-0349">Heme</keyword>
<dbReference type="InterPro" id="IPR036396">
    <property type="entry name" value="Cyt_P450_sf"/>
</dbReference>
<keyword evidence="4 8" id="KW-0479">Metal-binding</keyword>
<evidence type="ECO:0000256" key="8">
    <source>
        <dbReference type="PIRSR" id="PIRSR602401-1"/>
    </source>
</evidence>
<keyword evidence="11" id="KW-1185">Reference proteome</keyword>
<dbReference type="SUPFAM" id="SSF48264">
    <property type="entry name" value="Cytochrome P450"/>
    <property type="match status" value="1"/>
</dbReference>
<sequence>WILLHTAFAVYNLFFHPLRKYPGPKLDAASQLVYVYYMVKGDSCKHLARLHEKYGEVVRVGPNEISYLTVSANKTIFGNKPTEETTFEKNPAVYIQGSGMSDNLLFASTREHPRFKKLMAPAFSDQAIKEQEPTIQQLTSIMIDSLRHNRSGEAYYPNADGVANIGAWCNFLVFDILSALSFGKPVGCLELADYHEWTDVIFGTMKHAHFITPNVDSRKKISDPSERHMENVRKYVRAREKADAVSHADFASYILKGMSEDEMVDNINILATAGTETTATTLSSLFYYLTHNPNSYQKLVAEIRSTFTHEDEITFNAIGSLKYLKAVIQETFRIHPSVPVGFHRITPKAGGYIDGRWVPGGTWVSVALLAAYRSPRYWQRPEEFIPERWLGDPEFASDNRQIWAPFSIGPRKCIGMNLTYLNMRLIVARLLWNFDFEAQLDNIDPHKLKEYGVWQGHVPLNLQIHDARASRTGA</sequence>
<evidence type="ECO:0000256" key="7">
    <source>
        <dbReference type="ARBA" id="ARBA00023033"/>
    </source>
</evidence>
<dbReference type="GO" id="GO:0043386">
    <property type="term" value="P:mycotoxin biosynthetic process"/>
    <property type="evidence" value="ECO:0007669"/>
    <property type="project" value="UniProtKB-ARBA"/>
</dbReference>
<comment type="caution">
    <text evidence="10">The sequence shown here is derived from an EMBL/GenBank/DDBJ whole genome shotgun (WGS) entry which is preliminary data.</text>
</comment>
<dbReference type="GO" id="GO:0005506">
    <property type="term" value="F:iron ion binding"/>
    <property type="evidence" value="ECO:0007669"/>
    <property type="project" value="InterPro"/>
</dbReference>
<evidence type="ECO:0000256" key="5">
    <source>
        <dbReference type="ARBA" id="ARBA00023002"/>
    </source>
</evidence>
<evidence type="ECO:0000313" key="10">
    <source>
        <dbReference type="EMBL" id="KAJ5398155.1"/>
    </source>
</evidence>
<dbReference type="PANTHER" id="PTHR24305">
    <property type="entry name" value="CYTOCHROME P450"/>
    <property type="match status" value="1"/>
</dbReference>
<gene>
    <name evidence="10" type="ORF">N7509_006268</name>
</gene>
<accession>A0A9W9W3X7</accession>
<evidence type="ECO:0000256" key="4">
    <source>
        <dbReference type="ARBA" id="ARBA00022723"/>
    </source>
</evidence>
<dbReference type="PROSITE" id="PS00086">
    <property type="entry name" value="CYTOCHROME_P450"/>
    <property type="match status" value="1"/>
</dbReference>
<dbReference type="GeneID" id="81369885"/>
<dbReference type="GO" id="GO:0020037">
    <property type="term" value="F:heme binding"/>
    <property type="evidence" value="ECO:0007669"/>
    <property type="project" value="InterPro"/>
</dbReference>
<dbReference type="InterPro" id="IPR017972">
    <property type="entry name" value="Cyt_P450_CS"/>
</dbReference>
<keyword evidence="7 9" id="KW-0503">Monooxygenase</keyword>
<keyword evidence="6 8" id="KW-0408">Iron</keyword>
<feature type="binding site" description="axial binding residue" evidence="8">
    <location>
        <position position="413"/>
    </location>
    <ligand>
        <name>heme</name>
        <dbReference type="ChEBI" id="CHEBI:30413"/>
    </ligand>
    <ligandPart>
        <name>Fe</name>
        <dbReference type="ChEBI" id="CHEBI:18248"/>
    </ligandPart>
</feature>
<protein>
    <recommendedName>
        <fullName evidence="12">Cytochrome P450</fullName>
    </recommendedName>
</protein>
<dbReference type="AlphaFoldDB" id="A0A9W9W3X7"/>
<name>A0A9W9W3X7_9EURO</name>
<evidence type="ECO:0000256" key="3">
    <source>
        <dbReference type="ARBA" id="ARBA00022617"/>
    </source>
</evidence>
<dbReference type="GO" id="GO:0016705">
    <property type="term" value="F:oxidoreductase activity, acting on paired donors, with incorporation or reduction of molecular oxygen"/>
    <property type="evidence" value="ECO:0007669"/>
    <property type="project" value="InterPro"/>
</dbReference>
<dbReference type="GO" id="GO:0004497">
    <property type="term" value="F:monooxygenase activity"/>
    <property type="evidence" value="ECO:0007669"/>
    <property type="project" value="UniProtKB-KW"/>
</dbReference>
<comment type="similarity">
    <text evidence="2 9">Belongs to the cytochrome P450 family.</text>
</comment>
<dbReference type="PRINTS" id="PR00463">
    <property type="entry name" value="EP450I"/>
</dbReference>
<proteinExistence type="inferred from homology"/>
<evidence type="ECO:0000256" key="1">
    <source>
        <dbReference type="ARBA" id="ARBA00001971"/>
    </source>
</evidence>
<reference evidence="10" key="2">
    <citation type="journal article" date="2023" name="IMA Fungus">
        <title>Comparative genomic study of the Penicillium genus elucidates a diverse pangenome and 15 lateral gene transfer events.</title>
        <authorList>
            <person name="Petersen C."/>
            <person name="Sorensen T."/>
            <person name="Nielsen M.R."/>
            <person name="Sondergaard T.E."/>
            <person name="Sorensen J.L."/>
            <person name="Fitzpatrick D.A."/>
            <person name="Frisvad J.C."/>
            <person name="Nielsen K.L."/>
        </authorList>
    </citation>
    <scope>NUCLEOTIDE SEQUENCE</scope>
    <source>
        <strain evidence="10">IBT 29677</strain>
    </source>
</reference>
<evidence type="ECO:0000256" key="2">
    <source>
        <dbReference type="ARBA" id="ARBA00010617"/>
    </source>
</evidence>
<dbReference type="EMBL" id="JAPZBU010000006">
    <property type="protein sequence ID" value="KAJ5398155.1"/>
    <property type="molecule type" value="Genomic_DNA"/>
</dbReference>
<dbReference type="InterPro" id="IPR002401">
    <property type="entry name" value="Cyt_P450_E_grp-I"/>
</dbReference>
<organism evidence="10 11">
    <name type="scientific">Penicillium cosmopolitanum</name>
    <dbReference type="NCBI Taxonomy" id="1131564"/>
    <lineage>
        <taxon>Eukaryota</taxon>
        <taxon>Fungi</taxon>
        <taxon>Dikarya</taxon>
        <taxon>Ascomycota</taxon>
        <taxon>Pezizomycotina</taxon>
        <taxon>Eurotiomycetes</taxon>
        <taxon>Eurotiomycetidae</taxon>
        <taxon>Eurotiales</taxon>
        <taxon>Aspergillaceae</taxon>
        <taxon>Penicillium</taxon>
    </lineage>
</organism>
<evidence type="ECO:0000313" key="11">
    <source>
        <dbReference type="Proteomes" id="UP001147747"/>
    </source>
</evidence>
<feature type="non-terminal residue" evidence="10">
    <location>
        <position position="1"/>
    </location>
</feature>
<dbReference type="Pfam" id="PF00067">
    <property type="entry name" value="p450"/>
    <property type="match status" value="1"/>
</dbReference>
<dbReference type="CDD" id="cd11058">
    <property type="entry name" value="CYP60B-like"/>
    <property type="match status" value="1"/>
</dbReference>
<evidence type="ECO:0008006" key="12">
    <source>
        <dbReference type="Google" id="ProtNLM"/>
    </source>
</evidence>
<dbReference type="Proteomes" id="UP001147747">
    <property type="component" value="Unassembled WGS sequence"/>
</dbReference>
<dbReference type="OrthoDB" id="1470350at2759"/>
<comment type="cofactor">
    <cofactor evidence="1 8">
        <name>heme</name>
        <dbReference type="ChEBI" id="CHEBI:30413"/>
    </cofactor>
</comment>
<evidence type="ECO:0000256" key="6">
    <source>
        <dbReference type="ARBA" id="ARBA00023004"/>
    </source>
</evidence>
<dbReference type="InterPro" id="IPR001128">
    <property type="entry name" value="Cyt_P450"/>
</dbReference>
<dbReference type="RefSeq" id="XP_056490207.1">
    <property type="nucleotide sequence ID" value="XM_056630905.1"/>
</dbReference>
<dbReference type="InterPro" id="IPR050121">
    <property type="entry name" value="Cytochrome_P450_monoxygenase"/>
</dbReference>
<dbReference type="PRINTS" id="PR00385">
    <property type="entry name" value="P450"/>
</dbReference>
<keyword evidence="5 9" id="KW-0560">Oxidoreductase</keyword>
<evidence type="ECO:0000256" key="9">
    <source>
        <dbReference type="RuleBase" id="RU000461"/>
    </source>
</evidence>